<accession>Q58MZ3</accession>
<evidence type="ECO:0000313" key="1">
    <source>
        <dbReference type="EMBL" id="AAX44389.1"/>
    </source>
</evidence>
<dbReference type="Proteomes" id="UP000000991">
    <property type="component" value="Segment"/>
</dbReference>
<evidence type="ECO:0000313" key="2">
    <source>
        <dbReference type="EMBL" id="ACY75887.1"/>
    </source>
</evidence>
<evidence type="ECO:0000313" key="3">
    <source>
        <dbReference type="Proteomes" id="UP000000991"/>
    </source>
</evidence>
<reference evidence="2 4" key="2">
    <citation type="submission" date="2009-10" db="EMBL/GenBank/DDBJ databases">
        <title>The Genome Sequence of Prochlorococcus phage P-SSM2.</title>
        <authorList>
            <consortium name="The Broad Institute Genome Sequencing Platform"/>
            <person name="Henn M.R."/>
            <person name="Sullivan M.S."/>
            <person name="Osburne M.S."/>
            <person name="Levin J."/>
            <person name="Malboeuf C."/>
            <person name="Casali M."/>
            <person name="Russ C."/>
            <person name="Lennon N."/>
            <person name="Chapman S.B."/>
            <person name="Erlich R."/>
            <person name="Young S.K."/>
            <person name="Koehrsen M."/>
            <person name="Yandava C."/>
            <person name="Zeng Q."/>
            <person name="Alvarado L."/>
            <person name="Anderson S."/>
            <person name="Berlin A."/>
            <person name="Borenstein D."/>
            <person name="Chen Z."/>
            <person name="Engels R."/>
            <person name="Freedman E."/>
            <person name="Gellesch M."/>
            <person name="Goldberg J."/>
            <person name="Green L."/>
            <person name="Griggs A."/>
            <person name="Gujja S."/>
            <person name="Heilman E.R."/>
            <person name="Heiman D."/>
            <person name="Hepburn T."/>
            <person name="Howarth C."/>
            <person name="Jen D."/>
            <person name="Larson L."/>
            <person name="Lewis B."/>
            <person name="Mehta T."/>
            <person name="Park D."/>
            <person name="Pearson M."/>
            <person name="Richards J."/>
            <person name="Rizzolo K."/>
            <person name="Roberts A."/>
            <person name="Ryan E."/>
            <person name="Saif S."/>
            <person name="Shea T."/>
            <person name="Shenoy N."/>
            <person name="Sisk P."/>
            <person name="Stolte C."/>
            <person name="Sykes S."/>
            <person name="Walk T."/>
            <person name="White J."/>
            <person name="Yu Q."/>
            <person name="Coleman M.L."/>
            <person name="Huang K.H."/>
            <person name="Weigele P.R."/>
            <person name="DeFrancesco A.S."/>
            <person name="Kern S.E."/>
            <person name="Thompson L.R."/>
            <person name="Fu R."/>
            <person name="Hombeck B."/>
            <person name="Chisholm S.W."/>
            <person name="Haas B."/>
            <person name="Nusbaum C."/>
            <person name="Birren B."/>
        </authorList>
    </citation>
    <scope>NUCLEOTIDE SEQUENCE [LARGE SCALE GENOMIC DNA]</scope>
    <source>
        <strain evidence="2">P-SSM2</strain>
    </source>
</reference>
<dbReference type="Proteomes" id="UP000013923">
    <property type="component" value="Genome"/>
</dbReference>
<gene>
    <name evidence="2" type="ORF">PCMG_00011</name>
    <name evidence="1" type="ORF">PSSM2_011</name>
</gene>
<dbReference type="RefSeq" id="YP_214243.1">
    <property type="nucleotide sequence ID" value="NC_006883.2"/>
</dbReference>
<dbReference type="KEGG" id="vg:3294372"/>
<organism evidence="1 3">
    <name type="scientific">Prochlorococcus phage P-SSM2</name>
    <dbReference type="NCBI Taxonomy" id="268746"/>
    <lineage>
        <taxon>Viruses</taxon>
        <taxon>Duplodnaviria</taxon>
        <taxon>Heunggongvirae</taxon>
        <taxon>Uroviricota</taxon>
        <taxon>Caudoviricetes</taxon>
        <taxon>Pantevenvirales</taxon>
        <taxon>Kyanoviridae</taxon>
        <taxon>Salacisavirus</taxon>
        <taxon>Salacisavirus pssm2</taxon>
    </lineage>
</organism>
<name>Q58MZ3_BPPRM</name>
<dbReference type="EMBL" id="AY939844">
    <property type="protein sequence ID" value="AAX44389.1"/>
    <property type="molecule type" value="Genomic_DNA"/>
</dbReference>
<keyword evidence="3" id="KW-1185">Reference proteome</keyword>
<dbReference type="OrthoDB" id="25690at10239"/>
<sequence>MSRVKDIRDNLIGTEDADDLMMEIMGVLQEGGKTPEVGKFYVFVYNPKTPNIRYDQNPLVGVTGVYEWGFKGINFHWNDHRNYTWNEVPGGLYEISNDELSDLDGIPFARFRINS</sequence>
<reference evidence="1 3" key="1">
    <citation type="journal article" date="2005" name="PLoS Biol.">
        <title>Three Prochlorococcus cyanophage genomes: signature features and ecological interpretations.</title>
        <authorList>
            <person name="Sullivan M.B."/>
            <person name="Coleman M.L."/>
            <person name="Weigele P."/>
            <person name="Rohwer F."/>
            <person name="Chisholm S.W."/>
        </authorList>
    </citation>
    <scope>NUCLEOTIDE SEQUENCE</scope>
</reference>
<dbReference type="GeneID" id="3294372"/>
<dbReference type="EMBL" id="GU071092">
    <property type="protein sequence ID" value="ACY75887.1"/>
    <property type="molecule type" value="Genomic_DNA"/>
</dbReference>
<protein>
    <submittedName>
        <fullName evidence="1">Uncharacterized protein</fullName>
    </submittedName>
</protein>
<organismHost>
    <name type="scientific">Prochlorococcus</name>
    <dbReference type="NCBI Taxonomy" id="1218"/>
</organismHost>
<proteinExistence type="predicted"/>
<reference evidence="1 3" key="3">
    <citation type="journal article" date="2010" name="Environ. Microbiol.">
        <title>Genomic analysis of oceanic cyanobacterial myoviruses compared with T4-like myoviruses from diverse hosts and environments.</title>
        <authorList>
            <person name="Sullivan M.B."/>
            <person name="Huang K.H."/>
            <person name="Ignacio-Espinoza J.C."/>
            <person name="Berlin A.M."/>
            <person name="Kelly L."/>
            <person name="Weigele P.R."/>
            <person name="DeFrancesco A.S."/>
            <person name="Kern S.E."/>
            <person name="Thompson L.R."/>
            <person name="Young S."/>
            <person name="Yandava C."/>
            <person name="Fu R."/>
            <person name="Krastins B."/>
            <person name="Chase M."/>
            <person name="Sarracino D."/>
            <person name="Osburne M.S."/>
            <person name="Henn M.R."/>
            <person name="Chisholm S.W."/>
        </authorList>
    </citation>
    <scope>NUCLEOTIDE SEQUENCE [LARGE SCALE GENOMIC DNA]</scope>
</reference>
<evidence type="ECO:0000313" key="4">
    <source>
        <dbReference type="Proteomes" id="UP000013923"/>
    </source>
</evidence>